<reference evidence="3" key="2">
    <citation type="submission" date="2021-01" db="EMBL/GenBank/DDBJ databases">
        <authorList>
            <person name="Schikora-Tamarit M.A."/>
        </authorList>
    </citation>
    <scope>NUCLEOTIDE SEQUENCE</scope>
    <source>
        <strain evidence="3">NCAIM Y.01608</strain>
    </source>
</reference>
<evidence type="ECO:0000313" key="3">
    <source>
        <dbReference type="EMBL" id="KAH3660969.1"/>
    </source>
</evidence>
<name>A0A9P8NWZ0_9ASCO</name>
<feature type="transmembrane region" description="Helical" evidence="2">
    <location>
        <begin position="12"/>
        <end position="29"/>
    </location>
</feature>
<comment type="caution">
    <text evidence="3">The sequence shown here is derived from an EMBL/GenBank/DDBJ whole genome shotgun (WGS) entry which is preliminary data.</text>
</comment>
<evidence type="ECO:0000256" key="2">
    <source>
        <dbReference type="SAM" id="Phobius"/>
    </source>
</evidence>
<reference evidence="3" key="1">
    <citation type="journal article" date="2021" name="Open Biol.">
        <title>Shared evolutionary footprints suggest mitochondrial oxidative damage underlies multiple complex I losses in fungi.</title>
        <authorList>
            <person name="Schikora-Tamarit M.A."/>
            <person name="Marcet-Houben M."/>
            <person name="Nosek J."/>
            <person name="Gabaldon T."/>
        </authorList>
    </citation>
    <scope>NUCLEOTIDE SEQUENCE</scope>
    <source>
        <strain evidence="3">NCAIM Y.01608</strain>
    </source>
</reference>
<protein>
    <submittedName>
        <fullName evidence="3">Uncharacterized protein</fullName>
    </submittedName>
</protein>
<gene>
    <name evidence="3" type="ORF">OGATHE_005301</name>
</gene>
<proteinExistence type="predicted"/>
<keyword evidence="2" id="KW-0812">Transmembrane</keyword>
<keyword evidence="2" id="KW-0472">Membrane</keyword>
<dbReference type="Proteomes" id="UP000788993">
    <property type="component" value="Unassembled WGS sequence"/>
</dbReference>
<feature type="compositionally biased region" description="Basic residues" evidence="1">
    <location>
        <begin position="214"/>
        <end position="225"/>
    </location>
</feature>
<keyword evidence="4" id="KW-1185">Reference proteome</keyword>
<feature type="region of interest" description="Disordered" evidence="1">
    <location>
        <begin position="111"/>
        <end position="252"/>
    </location>
</feature>
<evidence type="ECO:0000313" key="4">
    <source>
        <dbReference type="Proteomes" id="UP000788993"/>
    </source>
</evidence>
<evidence type="ECO:0000256" key="1">
    <source>
        <dbReference type="SAM" id="MobiDB-lite"/>
    </source>
</evidence>
<keyword evidence="2" id="KW-1133">Transmembrane helix</keyword>
<dbReference type="EMBL" id="JAEUBD010001468">
    <property type="protein sequence ID" value="KAH3660969.1"/>
    <property type="molecule type" value="Genomic_DNA"/>
</dbReference>
<sequence length="252" mass="27832">MSSLFSHSKTKVLLLTLACLIVLGVMFMIPTQPNVGTHQIKHLTGSEIGKALGRGNNPDTEPDSEFVLASNQPGDIVPQEIISPTKEEQEIEDREAIKAISRELSKLDNEGAGSVEVNKEKSHFNDKLEEVDATSDTKGRLVVKEEETNAVDEHVKVFDEPVSKKEESEGKPLSAYEKPEDTSFTSERSHNSNDRNEDYQSGPKSESQPEPAKKQTKANSRRPKNLGKISDNRVLGTEDGPPSSKRLAQRSR</sequence>
<feature type="compositionally biased region" description="Basic and acidic residues" evidence="1">
    <location>
        <begin position="177"/>
        <end position="198"/>
    </location>
</feature>
<accession>A0A9P8NWZ0</accession>
<organism evidence="3 4">
    <name type="scientific">Ogataea polymorpha</name>
    <dbReference type="NCBI Taxonomy" id="460523"/>
    <lineage>
        <taxon>Eukaryota</taxon>
        <taxon>Fungi</taxon>
        <taxon>Dikarya</taxon>
        <taxon>Ascomycota</taxon>
        <taxon>Saccharomycotina</taxon>
        <taxon>Pichiomycetes</taxon>
        <taxon>Pichiales</taxon>
        <taxon>Pichiaceae</taxon>
        <taxon>Ogataea</taxon>
    </lineage>
</organism>
<dbReference type="AlphaFoldDB" id="A0A9P8NWZ0"/>
<feature type="compositionally biased region" description="Basic and acidic residues" evidence="1">
    <location>
        <begin position="117"/>
        <end position="170"/>
    </location>
</feature>